<dbReference type="InParanoid" id="A0A2G5DJV6"/>
<name>A0A2G5DJV6_AQUCA</name>
<accession>A0A2G5DJV6</accession>
<evidence type="ECO:0000313" key="2">
    <source>
        <dbReference type="EMBL" id="PIA43773.1"/>
    </source>
</evidence>
<dbReference type="AlphaFoldDB" id="A0A2G5DJV6"/>
<dbReference type="InterPro" id="IPR050942">
    <property type="entry name" value="F-box_BR-signaling"/>
</dbReference>
<dbReference type="SUPFAM" id="SSF81383">
    <property type="entry name" value="F-box domain"/>
    <property type="match status" value="1"/>
</dbReference>
<feature type="domain" description="KIB1-4 beta-propeller" evidence="1">
    <location>
        <begin position="174"/>
        <end position="452"/>
    </location>
</feature>
<gene>
    <name evidence="2" type="ORF">AQUCO_01800078v1</name>
</gene>
<dbReference type="STRING" id="218851.A0A2G5DJV6"/>
<dbReference type="PANTHER" id="PTHR44259">
    <property type="entry name" value="OS07G0183000 PROTEIN-RELATED"/>
    <property type="match status" value="1"/>
</dbReference>
<proteinExistence type="predicted"/>
<keyword evidence="3" id="KW-1185">Reference proteome</keyword>
<dbReference type="InterPro" id="IPR005174">
    <property type="entry name" value="KIB1-4_b-propeller"/>
</dbReference>
<reference evidence="2 3" key="1">
    <citation type="submission" date="2017-09" db="EMBL/GenBank/DDBJ databases">
        <title>WGS assembly of Aquilegia coerulea Goldsmith.</title>
        <authorList>
            <person name="Hodges S."/>
            <person name="Kramer E."/>
            <person name="Nordborg M."/>
            <person name="Tomkins J."/>
            <person name="Borevitz J."/>
            <person name="Derieg N."/>
            <person name="Yan J."/>
            <person name="Mihaltcheva S."/>
            <person name="Hayes R.D."/>
            <person name="Rokhsar D."/>
        </authorList>
    </citation>
    <scope>NUCLEOTIDE SEQUENCE [LARGE SCALE GENOMIC DNA]</scope>
    <source>
        <strain evidence="3">cv. Goldsmith</strain>
    </source>
</reference>
<evidence type="ECO:0000313" key="3">
    <source>
        <dbReference type="Proteomes" id="UP000230069"/>
    </source>
</evidence>
<sequence length="513" mass="58960">MGNRNPCNSNSTSSSSSLLDILASLASEETENEVIMNQHPYPVARRTGPKSFRALLKQQEGQFKKKKTTKRNKAPITVHPINQILLAPIQGNHFTHSQHMSLQTEDDHTDWAGLPVGLVHDISKRLPVLSALSMAAACKSWSYVITDLVPNYHKRGLPWILLSGQNDTKVRTCFSVLENRVMELNIPEAFGKCCWGSIQDWLLIAETIHGELYSFFFNPFSRIKFHLPKVGSLYFKMLLSASPTDPNCVFVLLCKKGTHFVCWTPGVHIWRQEYLGLDAFDDAVFCNGCFYFVNYEYNIRIVDAQTMVSAMKKDLHAKRFTDLRLHFSFYQVAIPERPPRCRLRRYLVESCGEVLLVCRIFGHRDGKILNTRRFEVFKLDACKMVWVKLESLGDRVLFIGKTDSRSLSAKELGINIANCIFFLSDEMGSLHRWTNEWDASRRCSSVDDWGVFSLGSNSFIPDSCYRMDTDLLPPIWITAPIWWYLSHHNPQIHRDANGIVSFFDLFYYFLQLL</sequence>
<dbReference type="Pfam" id="PF03478">
    <property type="entry name" value="Beta-prop_KIB1-4"/>
    <property type="match status" value="1"/>
</dbReference>
<dbReference type="Proteomes" id="UP000230069">
    <property type="component" value="Unassembled WGS sequence"/>
</dbReference>
<dbReference type="OrthoDB" id="642536at2759"/>
<dbReference type="EMBL" id="KZ305035">
    <property type="protein sequence ID" value="PIA43773.1"/>
    <property type="molecule type" value="Genomic_DNA"/>
</dbReference>
<dbReference type="InterPro" id="IPR036047">
    <property type="entry name" value="F-box-like_dom_sf"/>
</dbReference>
<protein>
    <recommendedName>
        <fullName evidence="1">KIB1-4 beta-propeller domain-containing protein</fullName>
    </recommendedName>
</protein>
<organism evidence="2 3">
    <name type="scientific">Aquilegia coerulea</name>
    <name type="common">Rocky mountain columbine</name>
    <dbReference type="NCBI Taxonomy" id="218851"/>
    <lineage>
        <taxon>Eukaryota</taxon>
        <taxon>Viridiplantae</taxon>
        <taxon>Streptophyta</taxon>
        <taxon>Embryophyta</taxon>
        <taxon>Tracheophyta</taxon>
        <taxon>Spermatophyta</taxon>
        <taxon>Magnoliopsida</taxon>
        <taxon>Ranunculales</taxon>
        <taxon>Ranunculaceae</taxon>
        <taxon>Thalictroideae</taxon>
        <taxon>Aquilegia</taxon>
    </lineage>
</organism>
<evidence type="ECO:0000259" key="1">
    <source>
        <dbReference type="Pfam" id="PF03478"/>
    </source>
</evidence>